<proteinExistence type="predicted"/>
<dbReference type="AlphaFoldDB" id="A0A369Q1X3"/>
<sequence>MKKLMFYKGDAMACLLLLLLFLINGCKKELLIPNSPEGTQSDKIRSISYSQFISSIDLNSTGSLKAPLSGQKAKLLNTQVVDRNIDLEMDSVKKLTLGDTVSYVIAVKPQTPRATTFQNLTIQMIKTKTSAFLSTYYPDKEWIDNWRKNRKTAFKGTIIFNRIYLEDVESSPANNLEKKQTGLKDRMLASINGKAGFGNVISLMPGECEIYDVVTVVQQPCKNGHLTRSECNYFDYYGSWEPRSDDWPPSTSINISTVVNCAMPSFPSNGGGGGGGGSTTPNPPGTYNPCDGNPQPVGPGGISFERGTLLMVGAPTDCDEMPGPPVTTTTQTPQQYLMDHLDLNVTEYNYVNNPLNNVAVAELTKYLINNGLSVDNTDFVHWAIAYNINNGYSEYVASLGNGIYENQPDADAESASTNFNFDNIETSFAFSSNGVNVYGNGPGLPDYPSTHPVSETIAAYNPWIYLAFSNSNNTSIRHFHKQVRGLSGSDGWSKAIGTIGEGLAASRITSWPTSPGFDYRVGYMVGTTHLDGLQWGLLLKTSSGTGWGLNVVNSDLNGNEVITKMEEPDGPEIMGQKMARISYEIKTISPYNEPAYLWASFSEGIKQAEHRANSSGISASVLVFDTDSFIKLKNSTYGAQLLNRLAIMFSRKNGNGEQKVYLRLEKNLYANARSSYFALMGRIKNLPE</sequence>
<keyword evidence="3" id="KW-1185">Reference proteome</keyword>
<feature type="compositionally biased region" description="Gly residues" evidence="1">
    <location>
        <begin position="269"/>
        <end position="278"/>
    </location>
</feature>
<evidence type="ECO:0000256" key="1">
    <source>
        <dbReference type="SAM" id="MobiDB-lite"/>
    </source>
</evidence>
<evidence type="ECO:0000313" key="3">
    <source>
        <dbReference type="Proteomes" id="UP000253961"/>
    </source>
</evidence>
<name>A0A369Q1X3_9SPHI</name>
<reference evidence="2 3" key="1">
    <citation type="submission" date="2018-07" db="EMBL/GenBank/DDBJ databases">
        <title>Pedobacter sp. nov., isolated from soil.</title>
        <authorList>
            <person name="Zhou L.Y."/>
            <person name="Du Z.J."/>
        </authorList>
    </citation>
    <scope>NUCLEOTIDE SEQUENCE [LARGE SCALE GENOMIC DNA]</scope>
    <source>
        <strain evidence="2 3">JDX94</strain>
    </source>
</reference>
<dbReference type="RefSeq" id="WP_115402604.1">
    <property type="nucleotide sequence ID" value="NZ_QPKV01000003.1"/>
</dbReference>
<comment type="caution">
    <text evidence="2">The sequence shown here is derived from an EMBL/GenBank/DDBJ whole genome shotgun (WGS) entry which is preliminary data.</text>
</comment>
<dbReference type="OrthoDB" id="768074at2"/>
<organism evidence="2 3">
    <name type="scientific">Pedobacter chinensis</name>
    <dbReference type="NCBI Taxonomy" id="2282421"/>
    <lineage>
        <taxon>Bacteria</taxon>
        <taxon>Pseudomonadati</taxon>
        <taxon>Bacteroidota</taxon>
        <taxon>Sphingobacteriia</taxon>
        <taxon>Sphingobacteriales</taxon>
        <taxon>Sphingobacteriaceae</taxon>
        <taxon>Pedobacter</taxon>
    </lineage>
</organism>
<dbReference type="EMBL" id="QPKV01000003">
    <property type="protein sequence ID" value="RDC57435.1"/>
    <property type="molecule type" value="Genomic_DNA"/>
</dbReference>
<feature type="region of interest" description="Disordered" evidence="1">
    <location>
        <begin position="266"/>
        <end position="299"/>
    </location>
</feature>
<gene>
    <name evidence="2" type="ORF">DU508_09790</name>
</gene>
<evidence type="ECO:0000313" key="2">
    <source>
        <dbReference type="EMBL" id="RDC57435.1"/>
    </source>
</evidence>
<dbReference type="Proteomes" id="UP000253961">
    <property type="component" value="Unassembled WGS sequence"/>
</dbReference>
<accession>A0A369Q1X3</accession>
<protein>
    <submittedName>
        <fullName evidence="2">Uncharacterized protein</fullName>
    </submittedName>
</protein>